<evidence type="ECO:0000313" key="2">
    <source>
        <dbReference type="EMBL" id="KAL2846046.1"/>
    </source>
</evidence>
<organism evidence="2 3">
    <name type="scientific">Aspergillus pseudodeflectus</name>
    <dbReference type="NCBI Taxonomy" id="176178"/>
    <lineage>
        <taxon>Eukaryota</taxon>
        <taxon>Fungi</taxon>
        <taxon>Dikarya</taxon>
        <taxon>Ascomycota</taxon>
        <taxon>Pezizomycotina</taxon>
        <taxon>Eurotiomycetes</taxon>
        <taxon>Eurotiomycetidae</taxon>
        <taxon>Eurotiales</taxon>
        <taxon>Aspergillaceae</taxon>
        <taxon>Aspergillus</taxon>
        <taxon>Aspergillus subgen. Nidulantes</taxon>
    </lineage>
</organism>
<feature type="signal peptide" evidence="1">
    <location>
        <begin position="1"/>
        <end position="21"/>
    </location>
</feature>
<keyword evidence="1" id="KW-0732">Signal</keyword>
<feature type="chain" id="PRO_5046697496" evidence="1">
    <location>
        <begin position="22"/>
        <end position="92"/>
    </location>
</feature>
<gene>
    <name evidence="2" type="ORF">BJX68DRAFT_241459</name>
</gene>
<dbReference type="GeneID" id="98156003"/>
<dbReference type="RefSeq" id="XP_070896976.1">
    <property type="nucleotide sequence ID" value="XM_071040839.1"/>
</dbReference>
<dbReference type="Proteomes" id="UP001610444">
    <property type="component" value="Unassembled WGS sequence"/>
</dbReference>
<sequence>MHFARTLSLTLATFLVATATAAPVLSRPKLVLETLARRAAEPQNNSEQCDEVTQQLYEVMAIITGEDWPSMNSNTIATQAEGLAAIANELCG</sequence>
<protein>
    <submittedName>
        <fullName evidence="2">Uncharacterized protein</fullName>
    </submittedName>
</protein>
<dbReference type="EMBL" id="JBFXLR010000034">
    <property type="protein sequence ID" value="KAL2846046.1"/>
    <property type="molecule type" value="Genomic_DNA"/>
</dbReference>
<name>A0ABR4K177_9EURO</name>
<reference evidence="2 3" key="1">
    <citation type="submission" date="2024-07" db="EMBL/GenBank/DDBJ databases">
        <title>Section-level genome sequencing and comparative genomics of Aspergillus sections Usti and Cavernicolus.</title>
        <authorList>
            <consortium name="Lawrence Berkeley National Laboratory"/>
            <person name="Nybo J.L."/>
            <person name="Vesth T.C."/>
            <person name="Theobald S."/>
            <person name="Frisvad J.C."/>
            <person name="Larsen T.O."/>
            <person name="Kjaerboelling I."/>
            <person name="Rothschild-Mancinelli K."/>
            <person name="Lyhne E.K."/>
            <person name="Kogle M.E."/>
            <person name="Barry K."/>
            <person name="Clum A."/>
            <person name="Na H."/>
            <person name="Ledsgaard L."/>
            <person name="Lin J."/>
            <person name="Lipzen A."/>
            <person name="Kuo A."/>
            <person name="Riley R."/>
            <person name="Mondo S."/>
            <person name="LaButti K."/>
            <person name="Haridas S."/>
            <person name="Pangalinan J."/>
            <person name="Salamov A.A."/>
            <person name="Simmons B.A."/>
            <person name="Magnuson J.K."/>
            <person name="Chen J."/>
            <person name="Drula E."/>
            <person name="Henrissat B."/>
            <person name="Wiebenga A."/>
            <person name="Lubbers R.J."/>
            <person name="Gomes A.C."/>
            <person name="Macurrencykelacurrency M.R."/>
            <person name="Stajich J."/>
            <person name="Grigoriev I.V."/>
            <person name="Mortensen U.H."/>
            <person name="De vries R.P."/>
            <person name="Baker S.E."/>
            <person name="Andersen M.R."/>
        </authorList>
    </citation>
    <scope>NUCLEOTIDE SEQUENCE [LARGE SCALE GENOMIC DNA]</scope>
    <source>
        <strain evidence="2 3">CBS 756.74</strain>
    </source>
</reference>
<accession>A0ABR4K177</accession>
<keyword evidence="3" id="KW-1185">Reference proteome</keyword>
<evidence type="ECO:0000256" key="1">
    <source>
        <dbReference type="SAM" id="SignalP"/>
    </source>
</evidence>
<proteinExistence type="predicted"/>
<comment type="caution">
    <text evidence="2">The sequence shown here is derived from an EMBL/GenBank/DDBJ whole genome shotgun (WGS) entry which is preliminary data.</text>
</comment>
<evidence type="ECO:0000313" key="3">
    <source>
        <dbReference type="Proteomes" id="UP001610444"/>
    </source>
</evidence>